<dbReference type="CDD" id="cd04301">
    <property type="entry name" value="NAT_SF"/>
    <property type="match status" value="1"/>
</dbReference>
<dbReference type="InterPro" id="IPR050276">
    <property type="entry name" value="MshD_Acetyltransferase"/>
</dbReference>
<organism evidence="2 3">
    <name type="scientific">Talaromyces amestolkiae</name>
    <dbReference type="NCBI Taxonomy" id="1196081"/>
    <lineage>
        <taxon>Eukaryota</taxon>
        <taxon>Fungi</taxon>
        <taxon>Dikarya</taxon>
        <taxon>Ascomycota</taxon>
        <taxon>Pezizomycotina</taxon>
        <taxon>Eurotiomycetes</taxon>
        <taxon>Eurotiomycetidae</taxon>
        <taxon>Eurotiales</taxon>
        <taxon>Trichocomaceae</taxon>
        <taxon>Talaromyces</taxon>
        <taxon>Talaromyces sect. Talaromyces</taxon>
    </lineage>
</organism>
<dbReference type="PROSITE" id="PS51186">
    <property type="entry name" value="GNAT"/>
    <property type="match status" value="1"/>
</dbReference>
<dbReference type="STRING" id="1196081.A0A364KYN4"/>
<keyword evidence="3" id="KW-1185">Reference proteome</keyword>
<dbReference type="Gene3D" id="3.40.630.30">
    <property type="match status" value="1"/>
</dbReference>
<evidence type="ECO:0000313" key="3">
    <source>
        <dbReference type="Proteomes" id="UP000249363"/>
    </source>
</evidence>
<dbReference type="Proteomes" id="UP000249363">
    <property type="component" value="Unassembled WGS sequence"/>
</dbReference>
<dbReference type="GeneID" id="63793901"/>
<proteinExistence type="predicted"/>
<dbReference type="EMBL" id="MIKG01000008">
    <property type="protein sequence ID" value="RAO68673.1"/>
    <property type="molecule type" value="Genomic_DNA"/>
</dbReference>
<dbReference type="PANTHER" id="PTHR43617">
    <property type="entry name" value="L-AMINO ACID N-ACETYLTRANSFERASE"/>
    <property type="match status" value="1"/>
</dbReference>
<evidence type="ECO:0000313" key="2">
    <source>
        <dbReference type="EMBL" id="RAO68673.1"/>
    </source>
</evidence>
<reference evidence="2 3" key="1">
    <citation type="journal article" date="2017" name="Biotechnol. Biofuels">
        <title>Differential beta-glucosidase expression as a function of carbon source availability in Talaromyces amestolkiae: a genomic and proteomic approach.</title>
        <authorList>
            <person name="de Eugenio L.I."/>
            <person name="Mendez-Liter J.A."/>
            <person name="Nieto-Dominguez M."/>
            <person name="Alonso L."/>
            <person name="Gil-Munoz J."/>
            <person name="Barriuso J."/>
            <person name="Prieto A."/>
            <person name="Martinez M.J."/>
        </authorList>
    </citation>
    <scope>NUCLEOTIDE SEQUENCE [LARGE SCALE GENOMIC DNA]</scope>
    <source>
        <strain evidence="2 3">CIB</strain>
    </source>
</reference>
<evidence type="ECO:0000259" key="1">
    <source>
        <dbReference type="PROSITE" id="PS51186"/>
    </source>
</evidence>
<dbReference type="SUPFAM" id="SSF55729">
    <property type="entry name" value="Acyl-CoA N-acyltransferases (Nat)"/>
    <property type="match status" value="1"/>
</dbReference>
<dbReference type="GO" id="GO:0016747">
    <property type="term" value="F:acyltransferase activity, transferring groups other than amino-acyl groups"/>
    <property type="evidence" value="ECO:0007669"/>
    <property type="project" value="InterPro"/>
</dbReference>
<protein>
    <recommendedName>
        <fullName evidence="1">N-acetyltransferase domain-containing protein</fullName>
    </recommendedName>
</protein>
<dbReference type="InterPro" id="IPR016181">
    <property type="entry name" value="Acyl_CoA_acyltransferase"/>
</dbReference>
<dbReference type="Pfam" id="PF00583">
    <property type="entry name" value="Acetyltransf_1"/>
    <property type="match status" value="1"/>
</dbReference>
<dbReference type="RefSeq" id="XP_040733189.1">
    <property type="nucleotide sequence ID" value="XM_040877077.1"/>
</dbReference>
<gene>
    <name evidence="2" type="ORF">BHQ10_004685</name>
</gene>
<dbReference type="AlphaFoldDB" id="A0A364KYN4"/>
<dbReference type="OrthoDB" id="5689at2759"/>
<comment type="caution">
    <text evidence="2">The sequence shown here is derived from an EMBL/GenBank/DDBJ whole genome shotgun (WGS) entry which is preliminary data.</text>
</comment>
<dbReference type="InterPro" id="IPR000182">
    <property type="entry name" value="GNAT_dom"/>
</dbReference>
<dbReference type="PANTHER" id="PTHR43617:SF9">
    <property type="entry name" value="GNAT FAMILY ACETYLTRANSFERASE"/>
    <property type="match status" value="1"/>
</dbReference>
<name>A0A364KYN4_TALAM</name>
<sequence length="186" mass="20920">MTENTLQFRIATPEDAPAIRQLVQAAFQAADTRQDWTADMDLNIRFRLTVEEVMPRIISPDGAIVMAFVTTDDNGDESLVASVEVAKRSNDLARLSMLAVDQQHQRGGIGREILAHAERYCQQRWGVTKFGLDALSTRQALIAWYMRRGYQKTGETVPFPVEKFSDLALPEDLCFVQLEKDLSLSA</sequence>
<feature type="domain" description="N-acetyltransferase" evidence="1">
    <location>
        <begin position="6"/>
        <end position="183"/>
    </location>
</feature>
<accession>A0A364KYN4</accession>